<sequence>MKAPVENKPFTIALPAGRMSEESLEFFARIGFARFSGPSSRELSFFDETGTVRILLVRNQDVPLCLLHGGAEAGVCGRDVILEHRYDLTVPVALPFGQCRLSVAAPSTQADALFRLPHIRVATKYPHLAYRWFHERGLSCEIIKMHGSIEVAPLMGIADCIVDLVSTGNTLRANGLVELETIQESTALLLVNRPAYALQNSRIMELIRKSRLAAV</sequence>
<comment type="subcellular location">
    <subcellularLocation>
        <location evidence="2 16">Cytoplasm</location>
    </subcellularLocation>
</comment>
<dbReference type="Proteomes" id="UP000460298">
    <property type="component" value="Unassembled WGS sequence"/>
</dbReference>
<protein>
    <recommendedName>
        <fullName evidence="7 16">ATP phosphoribosyltransferase</fullName>
        <shortName evidence="16">ATP-PRT</shortName>
        <shortName evidence="16">ATP-PRTase</shortName>
        <ecNumber evidence="6 16">2.4.2.17</ecNumber>
    </recommendedName>
</protein>
<dbReference type="GO" id="GO:0000105">
    <property type="term" value="P:L-histidine biosynthetic process"/>
    <property type="evidence" value="ECO:0007669"/>
    <property type="project" value="UniProtKB-UniRule"/>
</dbReference>
<evidence type="ECO:0000313" key="18">
    <source>
        <dbReference type="EMBL" id="KAB2933260.1"/>
    </source>
</evidence>
<reference evidence="18 19" key="1">
    <citation type="submission" date="2019-10" db="EMBL/GenBank/DDBJ databases">
        <title>Extracellular Electron Transfer in a Candidatus Methanoperedens spp. Enrichment Culture.</title>
        <authorList>
            <person name="Berger S."/>
            <person name="Rangel Shaw D."/>
            <person name="Berben T."/>
            <person name="In 'T Zandt M."/>
            <person name="Frank J."/>
            <person name="Reimann J."/>
            <person name="Jetten M.S.M."/>
            <person name="Welte C.U."/>
        </authorList>
    </citation>
    <scope>NUCLEOTIDE SEQUENCE [LARGE SCALE GENOMIC DNA]</scope>
    <source>
        <strain evidence="18">SB12</strain>
    </source>
</reference>
<dbReference type="Gene3D" id="3.40.190.10">
    <property type="entry name" value="Periplasmic binding protein-like II"/>
    <property type="match status" value="2"/>
</dbReference>
<dbReference type="CDD" id="cd13595">
    <property type="entry name" value="PBP2_HisGs"/>
    <property type="match status" value="1"/>
</dbReference>
<dbReference type="NCBIfam" id="TIGR00070">
    <property type="entry name" value="hisG"/>
    <property type="match status" value="1"/>
</dbReference>
<keyword evidence="14 16" id="KW-0368">Histidine biosynthesis</keyword>
<dbReference type="GO" id="GO:0005524">
    <property type="term" value="F:ATP binding"/>
    <property type="evidence" value="ECO:0007669"/>
    <property type="project" value="UniProtKB-KW"/>
</dbReference>
<dbReference type="PANTHER" id="PTHR21403:SF8">
    <property type="entry name" value="ATP PHOSPHORIBOSYLTRANSFERASE"/>
    <property type="match status" value="1"/>
</dbReference>
<dbReference type="Pfam" id="PF01634">
    <property type="entry name" value="HisG"/>
    <property type="match status" value="1"/>
</dbReference>
<evidence type="ECO:0000256" key="4">
    <source>
        <dbReference type="ARBA" id="ARBA00009489"/>
    </source>
</evidence>
<keyword evidence="10 16" id="KW-0328">Glycosyltransferase</keyword>
<keyword evidence="11 16" id="KW-0808">Transferase</keyword>
<comment type="function">
    <text evidence="15 16">Catalyzes the condensation of ATP and 5-phosphoribose 1-diphosphate to form N'-(5'-phosphoribosyl)-ATP (PR-ATP). Has a crucial role in the pathway because the rate of histidine biosynthesis seems to be controlled primarily by regulation of HisG enzymatic activity.</text>
</comment>
<accession>A0A833H2G3</accession>
<evidence type="ECO:0000256" key="14">
    <source>
        <dbReference type="ARBA" id="ARBA00023102"/>
    </source>
</evidence>
<dbReference type="InterPro" id="IPR018198">
    <property type="entry name" value="ATP_PRibTrfase_CS"/>
</dbReference>
<evidence type="ECO:0000256" key="3">
    <source>
        <dbReference type="ARBA" id="ARBA00004667"/>
    </source>
</evidence>
<name>A0A833H2G3_9LEPT</name>
<evidence type="ECO:0000256" key="13">
    <source>
        <dbReference type="ARBA" id="ARBA00022840"/>
    </source>
</evidence>
<proteinExistence type="inferred from homology"/>
<keyword evidence="8 16" id="KW-0963">Cytoplasm</keyword>
<dbReference type="InterPro" id="IPR024893">
    <property type="entry name" value="ATP_PRibTrfase_HisG_short"/>
</dbReference>
<evidence type="ECO:0000256" key="16">
    <source>
        <dbReference type="HAMAP-Rule" id="MF_01018"/>
    </source>
</evidence>
<evidence type="ECO:0000256" key="11">
    <source>
        <dbReference type="ARBA" id="ARBA00022679"/>
    </source>
</evidence>
<dbReference type="AlphaFoldDB" id="A0A833H2G3"/>
<dbReference type="PANTHER" id="PTHR21403">
    <property type="entry name" value="ATP PHOSPHORIBOSYLTRANSFERASE ATP-PRTASE"/>
    <property type="match status" value="1"/>
</dbReference>
<comment type="catalytic activity">
    <reaction evidence="1 16">
        <text>1-(5-phospho-beta-D-ribosyl)-ATP + diphosphate = 5-phospho-alpha-D-ribose 1-diphosphate + ATP</text>
        <dbReference type="Rhea" id="RHEA:18473"/>
        <dbReference type="ChEBI" id="CHEBI:30616"/>
        <dbReference type="ChEBI" id="CHEBI:33019"/>
        <dbReference type="ChEBI" id="CHEBI:58017"/>
        <dbReference type="ChEBI" id="CHEBI:73183"/>
        <dbReference type="EC" id="2.4.2.17"/>
    </reaction>
</comment>
<evidence type="ECO:0000256" key="9">
    <source>
        <dbReference type="ARBA" id="ARBA00022605"/>
    </source>
</evidence>
<keyword evidence="13 16" id="KW-0067">ATP-binding</keyword>
<evidence type="ECO:0000256" key="1">
    <source>
        <dbReference type="ARBA" id="ARBA00000915"/>
    </source>
</evidence>
<dbReference type="GO" id="GO:0005737">
    <property type="term" value="C:cytoplasm"/>
    <property type="evidence" value="ECO:0007669"/>
    <property type="project" value="UniProtKB-SubCell"/>
</dbReference>
<evidence type="ECO:0000256" key="10">
    <source>
        <dbReference type="ARBA" id="ARBA00022676"/>
    </source>
</evidence>
<dbReference type="PROSITE" id="PS01316">
    <property type="entry name" value="ATP_P_PHORIBOSYLTR"/>
    <property type="match status" value="1"/>
</dbReference>
<evidence type="ECO:0000313" key="19">
    <source>
        <dbReference type="Proteomes" id="UP000460298"/>
    </source>
</evidence>
<dbReference type="EMBL" id="WBUI01000006">
    <property type="protein sequence ID" value="KAB2933260.1"/>
    <property type="molecule type" value="Genomic_DNA"/>
</dbReference>
<dbReference type="GO" id="GO:0003879">
    <property type="term" value="F:ATP phosphoribosyltransferase activity"/>
    <property type="evidence" value="ECO:0007669"/>
    <property type="project" value="UniProtKB-UniRule"/>
</dbReference>
<dbReference type="FunFam" id="3.40.190.10:FF:000008">
    <property type="entry name" value="ATP phosphoribosyltransferase"/>
    <property type="match status" value="1"/>
</dbReference>
<dbReference type="InterPro" id="IPR013820">
    <property type="entry name" value="ATP_PRibTrfase_cat"/>
</dbReference>
<evidence type="ECO:0000256" key="5">
    <source>
        <dbReference type="ARBA" id="ARBA00011496"/>
    </source>
</evidence>
<evidence type="ECO:0000256" key="12">
    <source>
        <dbReference type="ARBA" id="ARBA00022741"/>
    </source>
</evidence>
<evidence type="ECO:0000259" key="17">
    <source>
        <dbReference type="Pfam" id="PF01634"/>
    </source>
</evidence>
<comment type="domain">
    <text evidence="16">Lacks the C-terminal regulatory region which is replaced by HisZ.</text>
</comment>
<dbReference type="EC" id="2.4.2.17" evidence="6 16"/>
<comment type="subunit">
    <text evidence="5 16">Heteromultimer composed of HisG and HisZ subunits.</text>
</comment>
<evidence type="ECO:0000256" key="6">
    <source>
        <dbReference type="ARBA" id="ARBA00011946"/>
    </source>
</evidence>
<dbReference type="SUPFAM" id="SSF53850">
    <property type="entry name" value="Periplasmic binding protein-like II"/>
    <property type="match status" value="1"/>
</dbReference>
<comment type="pathway">
    <text evidence="3 16">Amino-acid biosynthesis; L-histidine biosynthesis; L-histidine from 5-phospho-alpha-D-ribose 1-diphosphate: step 1/9.</text>
</comment>
<keyword evidence="12 16" id="KW-0547">Nucleotide-binding</keyword>
<evidence type="ECO:0000256" key="2">
    <source>
        <dbReference type="ARBA" id="ARBA00004496"/>
    </source>
</evidence>
<evidence type="ECO:0000256" key="8">
    <source>
        <dbReference type="ARBA" id="ARBA00022490"/>
    </source>
</evidence>
<dbReference type="HAMAP" id="MF_01018">
    <property type="entry name" value="HisG_Short"/>
    <property type="match status" value="1"/>
</dbReference>
<comment type="caution">
    <text evidence="18">The sequence shown here is derived from an EMBL/GenBank/DDBJ whole genome shotgun (WGS) entry which is preliminary data.</text>
</comment>
<dbReference type="InterPro" id="IPR001348">
    <property type="entry name" value="ATP_PRibTrfase_HisG"/>
</dbReference>
<evidence type="ECO:0000256" key="7">
    <source>
        <dbReference type="ARBA" id="ARBA00020998"/>
    </source>
</evidence>
<evidence type="ECO:0000256" key="15">
    <source>
        <dbReference type="ARBA" id="ARBA00024861"/>
    </source>
</evidence>
<feature type="domain" description="ATP phosphoribosyltransferase catalytic" evidence="17">
    <location>
        <begin position="58"/>
        <end position="208"/>
    </location>
</feature>
<dbReference type="UniPathway" id="UPA00031">
    <property type="reaction ID" value="UER00006"/>
</dbReference>
<keyword evidence="9 16" id="KW-0028">Amino-acid biosynthesis</keyword>
<gene>
    <name evidence="16" type="primary">hisG</name>
    <name evidence="18" type="ORF">F9K24_07890</name>
</gene>
<organism evidence="18 19">
    <name type="scientific">Leptonema illini</name>
    <dbReference type="NCBI Taxonomy" id="183"/>
    <lineage>
        <taxon>Bacteria</taxon>
        <taxon>Pseudomonadati</taxon>
        <taxon>Spirochaetota</taxon>
        <taxon>Spirochaetia</taxon>
        <taxon>Leptospirales</taxon>
        <taxon>Leptospiraceae</taxon>
        <taxon>Leptonema</taxon>
    </lineage>
</organism>
<comment type="similarity">
    <text evidence="4 16">Belongs to the ATP phosphoribosyltransferase family. Short subfamily.</text>
</comment>